<name>A0A916YTW2_9BACL</name>
<dbReference type="EMBL" id="BMHP01000001">
    <property type="protein sequence ID" value="GGD60187.1"/>
    <property type="molecule type" value="Genomic_DNA"/>
</dbReference>
<dbReference type="InterPro" id="IPR025150">
    <property type="entry name" value="GH123_cat"/>
</dbReference>
<evidence type="ECO:0000313" key="4">
    <source>
        <dbReference type="Proteomes" id="UP000612456"/>
    </source>
</evidence>
<evidence type="ECO:0000259" key="2">
    <source>
        <dbReference type="PROSITE" id="PS50022"/>
    </source>
</evidence>
<evidence type="ECO:0000256" key="1">
    <source>
        <dbReference type="SAM" id="SignalP"/>
    </source>
</evidence>
<dbReference type="Pfam" id="PF13320">
    <property type="entry name" value="GH123_cat"/>
    <property type="match status" value="1"/>
</dbReference>
<organism evidence="3 4">
    <name type="scientific">Paenibacillus nasutitermitis</name>
    <dbReference type="NCBI Taxonomy" id="1652958"/>
    <lineage>
        <taxon>Bacteria</taxon>
        <taxon>Bacillati</taxon>
        <taxon>Bacillota</taxon>
        <taxon>Bacilli</taxon>
        <taxon>Bacillales</taxon>
        <taxon>Paenibacillaceae</taxon>
        <taxon>Paenibacillus</taxon>
    </lineage>
</organism>
<feature type="signal peptide" evidence="1">
    <location>
        <begin position="1"/>
        <end position="30"/>
    </location>
</feature>
<protein>
    <recommendedName>
        <fullName evidence="2">F5/8 type C domain-containing protein</fullName>
    </recommendedName>
</protein>
<keyword evidence="4" id="KW-1185">Reference proteome</keyword>
<dbReference type="InterPro" id="IPR053850">
    <property type="entry name" value="Glyco_hydro_123_N_2"/>
</dbReference>
<comment type="caution">
    <text evidence="3">The sequence shown here is derived from an EMBL/GenBank/DDBJ whole genome shotgun (WGS) entry which is preliminary data.</text>
</comment>
<dbReference type="Gene3D" id="2.60.120.260">
    <property type="entry name" value="Galactose-binding domain-like"/>
    <property type="match status" value="2"/>
</dbReference>
<dbReference type="Proteomes" id="UP000612456">
    <property type="component" value="Unassembled WGS sequence"/>
</dbReference>
<evidence type="ECO:0000313" key="3">
    <source>
        <dbReference type="EMBL" id="GGD60187.1"/>
    </source>
</evidence>
<dbReference type="Pfam" id="PF22680">
    <property type="entry name" value="Glyco_hydro_123_N_2"/>
    <property type="match status" value="1"/>
</dbReference>
<dbReference type="SUPFAM" id="SSF49785">
    <property type="entry name" value="Galactose-binding domain-like"/>
    <property type="match status" value="2"/>
</dbReference>
<keyword evidence="1" id="KW-0732">Signal</keyword>
<feature type="chain" id="PRO_5036995557" description="F5/8 type C domain-containing protein" evidence="1">
    <location>
        <begin position="31"/>
        <end position="1074"/>
    </location>
</feature>
<reference evidence="3" key="2">
    <citation type="submission" date="2020-09" db="EMBL/GenBank/DDBJ databases">
        <authorList>
            <person name="Sun Q."/>
            <person name="Zhou Y."/>
        </authorList>
    </citation>
    <scope>NUCLEOTIDE SEQUENCE</scope>
    <source>
        <strain evidence="3">CGMCC 1.15178</strain>
    </source>
</reference>
<reference evidence="3" key="1">
    <citation type="journal article" date="2014" name="Int. J. Syst. Evol. Microbiol.">
        <title>Complete genome sequence of Corynebacterium casei LMG S-19264T (=DSM 44701T), isolated from a smear-ripened cheese.</title>
        <authorList>
            <consortium name="US DOE Joint Genome Institute (JGI-PGF)"/>
            <person name="Walter F."/>
            <person name="Albersmeier A."/>
            <person name="Kalinowski J."/>
            <person name="Ruckert C."/>
        </authorList>
    </citation>
    <scope>NUCLEOTIDE SEQUENCE</scope>
    <source>
        <strain evidence="3">CGMCC 1.15178</strain>
    </source>
</reference>
<dbReference type="InterPro" id="IPR008979">
    <property type="entry name" value="Galactose-bd-like_sf"/>
</dbReference>
<proteinExistence type="predicted"/>
<feature type="domain" description="F5/8 type C" evidence="2">
    <location>
        <begin position="700"/>
        <end position="852"/>
    </location>
</feature>
<gene>
    <name evidence="3" type="ORF">GCM10010911_17570</name>
</gene>
<accession>A0A916YTW2</accession>
<dbReference type="RefSeq" id="WP_188991013.1">
    <property type="nucleotide sequence ID" value="NZ_BMHP01000001.1"/>
</dbReference>
<dbReference type="InterPro" id="IPR000421">
    <property type="entry name" value="FA58C"/>
</dbReference>
<dbReference type="AlphaFoldDB" id="A0A916YTW2"/>
<feature type="domain" description="F5/8 type C" evidence="2">
    <location>
        <begin position="561"/>
        <end position="698"/>
    </location>
</feature>
<dbReference type="Pfam" id="PF00754">
    <property type="entry name" value="F5_F8_type_C"/>
    <property type="match status" value="2"/>
</dbReference>
<dbReference type="PROSITE" id="PS50022">
    <property type="entry name" value="FA58C_3"/>
    <property type="match status" value="2"/>
</dbReference>
<sequence length="1074" mass="117100">MSRIKVVFRRVAITAIVACSLILGGLSVYAAADVWTESSYINVFNDAVKPQGATSSIQLVAAKNEFEAAQIVVRSASAYTINGVTFTNLTSGGNTIASSNLKYQFIQCATLTQNSFFYYVTRPAPGCFPDDFTNAASLSVGANTTQPIWVRVKVPATAAAGIYTGTATVNTSVGTFPVSVTVEVQNVTMPEAQNGVFNNAMWMQFFGPISWDTVNGDDIKMTYGWDRSTPEWWTLMSSFAQFMKDYRNNSLPVNMHHLLLDGGTTLNANGTYTFNWSKFDEVIQYFITNGAVKRLEGLFMVQNNGSAKSQAQIIDRNASGASFRNFVDWDSPKATAWIDAYIPALKSHLDSKGWTDMWWMHVEDEIGTQGQVDAYKSIVNRMRQYWPGIKVGDAMLSQWAVGQIQNHADLFIPYTLLHEQNKSFYSNLQANGKELWYYNSGGPFGNFTNRAIDQPVWSQRTNIWNAFKTGVTGYLHWGYNHWDYPAVVSKGDGFIVYPDVPGNKLRASMRLEALRDGIEDYELLNIVKQSNPDIAQGIADSLVTSAERYSRDTDYMSRMHAILVRMAAGTGFSTDLAAGKTAAASSQAAGGEAAKAVDSNSTTSWQSSAAGTQWISVDLGAQSQVDAVRLKWGTNYASSYKVQVSYNGTSWADAAAVTSGNGGDDFVGINAKARYVRINASAGNGSAYVLSNLEVGGNALPRPNLAGGKTYTLSSPPDPAYPDVNYKSTDGVVGSRFDDSKTWAIRLQSGTTHYQSVTVDLGSIQTVDQIKSRAYEVYEWDYRPEYVDFFTSTDGVNFIHRGVLFKPNAESGAVYNFTFAPVSARYIKTSSFKTYGSLSDYIFIDELEVYGPSTPQSQNWVYCASEGSTCSFSGTKAVRYGTNGKYNVGLFTGSTVCNNAIVGDPAYGSPKSCEYDAISGPNNSLTGFSSSQGTNNWSYKYTNDLNTYTNLSWSAANNRWEGLGSALVGGAWQHPDVTTKSARVWTAPAAATKNVYGSIKKQTANGNGVNAKIMKGTTQVWPSGNGYQFVAASDTTGVSFNFNVNVAAGDNLYFVLDSNGDITYDTVSWDITVN</sequence>